<dbReference type="RefSeq" id="XP_007928395.1">
    <property type="nucleotide sequence ID" value="XM_007930204.1"/>
</dbReference>
<proteinExistence type="predicted"/>
<protein>
    <submittedName>
        <fullName evidence="1">Uncharacterized protein</fullName>
    </submittedName>
</protein>
<dbReference type="KEGG" id="pfj:MYCFIDRAFT_176432"/>
<gene>
    <name evidence="1" type="ORF">MYCFIDRAFT_176432</name>
</gene>
<keyword evidence="2" id="KW-1185">Reference proteome</keyword>
<sequence length="139" mass="15229">MRHHRVCVCTLPATRGRPSSTTFLSPPRPVHITIPPAAKTAAAAASMWSSTWDPPTVDGYQNWEVDGAVIRRWKSGPNRIDVFAKDATLIDSRRADSAAEDTNTVAAADKTFVFLRCIFTSIAIGKAKFLRQTVSCLNK</sequence>
<dbReference type="HOGENOM" id="CLU_1845978_0_0_1"/>
<dbReference type="VEuPathDB" id="FungiDB:MYCFIDRAFT_176432"/>
<reference evidence="1 2" key="1">
    <citation type="journal article" date="2012" name="PLoS Pathog.">
        <title>Diverse lifestyles and strategies of plant pathogenesis encoded in the genomes of eighteen Dothideomycetes fungi.</title>
        <authorList>
            <person name="Ohm R.A."/>
            <person name="Feau N."/>
            <person name="Henrissat B."/>
            <person name="Schoch C.L."/>
            <person name="Horwitz B.A."/>
            <person name="Barry K.W."/>
            <person name="Condon B.J."/>
            <person name="Copeland A.C."/>
            <person name="Dhillon B."/>
            <person name="Glaser F."/>
            <person name="Hesse C.N."/>
            <person name="Kosti I."/>
            <person name="LaButti K."/>
            <person name="Lindquist E.A."/>
            <person name="Lucas S."/>
            <person name="Salamov A.A."/>
            <person name="Bradshaw R.E."/>
            <person name="Ciuffetti L."/>
            <person name="Hamelin R.C."/>
            <person name="Kema G.H.J."/>
            <person name="Lawrence C."/>
            <person name="Scott J.A."/>
            <person name="Spatafora J.W."/>
            <person name="Turgeon B.G."/>
            <person name="de Wit P.J.G.M."/>
            <person name="Zhong S."/>
            <person name="Goodwin S.B."/>
            <person name="Grigoriev I.V."/>
        </authorList>
    </citation>
    <scope>NUCLEOTIDE SEQUENCE [LARGE SCALE GENOMIC DNA]</scope>
    <source>
        <strain evidence="1 2">CIRAD86</strain>
    </source>
</reference>
<dbReference type="AlphaFoldDB" id="M2ZPW2"/>
<organism evidence="1 2">
    <name type="scientific">Pseudocercospora fijiensis (strain CIRAD86)</name>
    <name type="common">Black leaf streak disease fungus</name>
    <name type="synonym">Mycosphaerella fijiensis</name>
    <dbReference type="NCBI Taxonomy" id="383855"/>
    <lineage>
        <taxon>Eukaryota</taxon>
        <taxon>Fungi</taxon>
        <taxon>Dikarya</taxon>
        <taxon>Ascomycota</taxon>
        <taxon>Pezizomycotina</taxon>
        <taxon>Dothideomycetes</taxon>
        <taxon>Dothideomycetidae</taxon>
        <taxon>Mycosphaerellales</taxon>
        <taxon>Mycosphaerellaceae</taxon>
        <taxon>Pseudocercospora</taxon>
    </lineage>
</organism>
<dbReference type="EMBL" id="KB446560">
    <property type="protein sequence ID" value="EME81119.1"/>
    <property type="molecule type" value="Genomic_DNA"/>
</dbReference>
<evidence type="ECO:0000313" key="1">
    <source>
        <dbReference type="EMBL" id="EME81119.1"/>
    </source>
</evidence>
<dbReference type="GeneID" id="19333563"/>
<dbReference type="Proteomes" id="UP000016932">
    <property type="component" value="Unassembled WGS sequence"/>
</dbReference>
<name>M2ZPW2_PSEFD</name>
<evidence type="ECO:0000313" key="2">
    <source>
        <dbReference type="Proteomes" id="UP000016932"/>
    </source>
</evidence>
<accession>M2ZPW2</accession>
<dbReference type="OrthoDB" id="295033at2759"/>